<dbReference type="PROSITE" id="PS50994">
    <property type="entry name" value="INTEGRASE"/>
    <property type="match status" value="1"/>
</dbReference>
<reference evidence="2 3" key="1">
    <citation type="submission" date="2020-08" db="EMBL/GenBank/DDBJ databases">
        <title>Genomic Encyclopedia of Type Strains, Phase IV (KMG-V): Genome sequencing to study the core and pangenomes of soil and plant-associated prokaryotes.</title>
        <authorList>
            <person name="Whitman W."/>
        </authorList>
    </citation>
    <scope>NUCLEOTIDE SEQUENCE [LARGE SCALE GENOMIC DNA]</scope>
    <source>
        <strain evidence="2 3">M8UP14</strain>
    </source>
</reference>
<dbReference type="PANTHER" id="PTHR47515:SF1">
    <property type="entry name" value="BLR2054 PROTEIN"/>
    <property type="match status" value="1"/>
</dbReference>
<accession>A0A7W7ZGH9</accession>
<proteinExistence type="predicted"/>
<dbReference type="GO" id="GO:0003676">
    <property type="term" value="F:nucleic acid binding"/>
    <property type="evidence" value="ECO:0007669"/>
    <property type="project" value="InterPro"/>
</dbReference>
<name>A0A7W7ZGH9_9BACT</name>
<dbReference type="InterPro" id="IPR001584">
    <property type="entry name" value="Integrase_cat-core"/>
</dbReference>
<dbReference type="EMBL" id="JACHIP010000005">
    <property type="protein sequence ID" value="MBB5059361.1"/>
    <property type="molecule type" value="Genomic_DNA"/>
</dbReference>
<dbReference type="Proteomes" id="UP000540989">
    <property type="component" value="Unassembled WGS sequence"/>
</dbReference>
<sequence length="155" mass="17765">MAQRIGSRSLRSLDPVRCLPPTLPSECFVWCYGPEFVARDLRKWLANTGAKTLYIEPGSPWENGYCESFNSKLRDEFLNGEIFYSMKEIRILAERWRIHYNTIRPHSSLGYRPPAPESWQGGTKTGYGEVESKVRFPLPHTLDGGYLISKEAALH</sequence>
<dbReference type="Gene3D" id="3.30.420.10">
    <property type="entry name" value="Ribonuclease H-like superfamily/Ribonuclease H"/>
    <property type="match status" value="1"/>
</dbReference>
<dbReference type="InterPro" id="IPR036397">
    <property type="entry name" value="RNaseH_sf"/>
</dbReference>
<organism evidence="2 3">
    <name type="scientific">Granulicella aggregans</name>
    <dbReference type="NCBI Taxonomy" id="474949"/>
    <lineage>
        <taxon>Bacteria</taxon>
        <taxon>Pseudomonadati</taxon>
        <taxon>Acidobacteriota</taxon>
        <taxon>Terriglobia</taxon>
        <taxon>Terriglobales</taxon>
        <taxon>Acidobacteriaceae</taxon>
        <taxon>Granulicella</taxon>
    </lineage>
</organism>
<comment type="caution">
    <text evidence="2">The sequence shown here is derived from an EMBL/GenBank/DDBJ whole genome shotgun (WGS) entry which is preliminary data.</text>
</comment>
<dbReference type="Pfam" id="PF13683">
    <property type="entry name" value="rve_3"/>
    <property type="match status" value="1"/>
</dbReference>
<dbReference type="AlphaFoldDB" id="A0A7W7ZGH9"/>
<dbReference type="GO" id="GO:0015074">
    <property type="term" value="P:DNA integration"/>
    <property type="evidence" value="ECO:0007669"/>
    <property type="project" value="InterPro"/>
</dbReference>
<evidence type="ECO:0000259" key="1">
    <source>
        <dbReference type="PROSITE" id="PS50994"/>
    </source>
</evidence>
<dbReference type="SUPFAM" id="SSF53098">
    <property type="entry name" value="Ribonuclease H-like"/>
    <property type="match status" value="1"/>
</dbReference>
<evidence type="ECO:0000313" key="3">
    <source>
        <dbReference type="Proteomes" id="UP000540989"/>
    </source>
</evidence>
<evidence type="ECO:0000313" key="2">
    <source>
        <dbReference type="EMBL" id="MBB5059361.1"/>
    </source>
</evidence>
<protein>
    <submittedName>
        <fullName evidence="2">Transposase InsO family protein</fullName>
    </submittedName>
</protein>
<gene>
    <name evidence="2" type="ORF">HDF16_004084</name>
</gene>
<keyword evidence="3" id="KW-1185">Reference proteome</keyword>
<dbReference type="InterPro" id="IPR012337">
    <property type="entry name" value="RNaseH-like_sf"/>
</dbReference>
<dbReference type="PANTHER" id="PTHR47515">
    <property type="entry name" value="LOW CALCIUM RESPONSE LOCUS PROTEIN T"/>
    <property type="match status" value="1"/>
</dbReference>
<feature type="domain" description="Integrase catalytic" evidence="1">
    <location>
        <begin position="33"/>
        <end position="121"/>
    </location>
</feature>